<name>A0A942Z184_9BACI</name>
<dbReference type="PIRSF" id="PIRSF037692">
    <property type="entry name" value="UCP037692"/>
    <property type="match status" value="1"/>
</dbReference>
<evidence type="ECO:0000313" key="1">
    <source>
        <dbReference type="EMBL" id="MBS4221218.1"/>
    </source>
</evidence>
<comment type="caution">
    <text evidence="1">The sequence shown here is derived from an EMBL/GenBank/DDBJ whole genome shotgun (WGS) entry which is preliminary data.</text>
</comment>
<dbReference type="EMBL" id="JAGYPN010000001">
    <property type="protein sequence ID" value="MBS4221218.1"/>
    <property type="molecule type" value="Genomic_DNA"/>
</dbReference>
<protein>
    <submittedName>
        <fullName evidence="1">YheE family protein</fullName>
    </submittedName>
</protein>
<dbReference type="Pfam" id="PF17277">
    <property type="entry name" value="DUF5342"/>
    <property type="match status" value="1"/>
</dbReference>
<dbReference type="InterPro" id="IPR017263">
    <property type="entry name" value="UCP037692"/>
</dbReference>
<gene>
    <name evidence="1" type="ORF">KHA91_00430</name>
</gene>
<evidence type="ECO:0000313" key="2">
    <source>
        <dbReference type="Proteomes" id="UP000676456"/>
    </source>
</evidence>
<reference evidence="1 2" key="1">
    <citation type="submission" date="2021-05" db="EMBL/GenBank/DDBJ databases">
        <title>Novel Bacillus species.</title>
        <authorList>
            <person name="Liu G."/>
        </authorList>
    </citation>
    <scope>NUCLEOTIDE SEQUENCE [LARGE SCALE GENOMIC DNA]</scope>
    <source>
        <strain evidence="1 2">FJAT-49682</strain>
    </source>
</reference>
<accession>A0A942Z184</accession>
<keyword evidence="2" id="KW-1185">Reference proteome</keyword>
<dbReference type="Proteomes" id="UP000676456">
    <property type="component" value="Unassembled WGS sequence"/>
</dbReference>
<proteinExistence type="predicted"/>
<sequence>MLLHFQVQSLYEDKRLPGWRFSFYFNRCKYEGTYHPDGSIQWMSLAPKEQDQAILEKQIHDLMLYHIYDTQR</sequence>
<dbReference type="RefSeq" id="WP_213096269.1">
    <property type="nucleotide sequence ID" value="NZ_JAGYPH010000001.1"/>
</dbReference>
<organism evidence="1 2">
    <name type="scientific">Lederbergia citrea</name>
    <dbReference type="NCBI Taxonomy" id="2833581"/>
    <lineage>
        <taxon>Bacteria</taxon>
        <taxon>Bacillati</taxon>
        <taxon>Bacillota</taxon>
        <taxon>Bacilli</taxon>
        <taxon>Bacillales</taxon>
        <taxon>Bacillaceae</taxon>
        <taxon>Lederbergia</taxon>
    </lineage>
</organism>
<dbReference type="AlphaFoldDB" id="A0A942Z184"/>